<proteinExistence type="predicted"/>
<reference evidence="1" key="1">
    <citation type="submission" date="2022-07" db="EMBL/GenBank/DDBJ databases">
        <title>Phylogenomic reconstructions and comparative analyses of Kickxellomycotina fungi.</title>
        <authorList>
            <person name="Reynolds N.K."/>
            <person name="Stajich J.E."/>
            <person name="Barry K."/>
            <person name="Grigoriev I.V."/>
            <person name="Crous P."/>
            <person name="Smith M.E."/>
        </authorList>
    </citation>
    <scope>NUCLEOTIDE SEQUENCE</scope>
    <source>
        <strain evidence="1">BCRC 34780</strain>
    </source>
</reference>
<name>A0ACC1KHI5_9FUNG</name>
<comment type="caution">
    <text evidence="1">The sequence shown here is derived from an EMBL/GenBank/DDBJ whole genome shotgun (WGS) entry which is preliminary data.</text>
</comment>
<evidence type="ECO:0000313" key="2">
    <source>
        <dbReference type="Proteomes" id="UP001140087"/>
    </source>
</evidence>
<protein>
    <submittedName>
        <fullName evidence="1">Uncharacterized protein</fullName>
    </submittedName>
</protein>
<dbReference type="Proteomes" id="UP001140087">
    <property type="component" value="Unassembled WGS sequence"/>
</dbReference>
<accession>A0ACC1KHI5</accession>
<gene>
    <name evidence="1" type="ORF">H4R21_006630</name>
</gene>
<evidence type="ECO:0000313" key="1">
    <source>
        <dbReference type="EMBL" id="KAJ2789907.1"/>
    </source>
</evidence>
<sequence length="258" mass="28608">MQPQARPVDCTEAAVTMINVISAAGEARMSLSKMLKYYRGYGLDAAPRIAELADRGLARFVPAMLQADVGFIVSRLVALGVLVDTFGHSGYATNAYLDIAEAYRHIPAASAPVESIMSFTALAYILALVLAGILLFCAVYFVNLECDYINPIDLANSLNTYVMPEMAAQLVLTVAFLLMGEWMSLVLNLPLTAWNVNKVLGNRQFYDATEVFRTLSKHKKENFVKVAFYLLSFFYYLYSMIITLVNESTDDVRPGTVY</sequence>
<keyword evidence="2" id="KW-1185">Reference proteome</keyword>
<organism evidence="1 2">
    <name type="scientific">Coemansia helicoidea</name>
    <dbReference type="NCBI Taxonomy" id="1286919"/>
    <lineage>
        <taxon>Eukaryota</taxon>
        <taxon>Fungi</taxon>
        <taxon>Fungi incertae sedis</taxon>
        <taxon>Zoopagomycota</taxon>
        <taxon>Kickxellomycotina</taxon>
        <taxon>Kickxellomycetes</taxon>
        <taxon>Kickxellales</taxon>
        <taxon>Kickxellaceae</taxon>
        <taxon>Coemansia</taxon>
    </lineage>
</organism>
<dbReference type="EMBL" id="JANBUN010003649">
    <property type="protein sequence ID" value="KAJ2789907.1"/>
    <property type="molecule type" value="Genomic_DNA"/>
</dbReference>